<keyword evidence="1" id="KW-0472">Membrane</keyword>
<dbReference type="EMBL" id="JADFAR010000007">
    <property type="protein sequence ID" value="MBE5728356.1"/>
    <property type="molecule type" value="Genomic_DNA"/>
</dbReference>
<evidence type="ECO:0000313" key="4">
    <source>
        <dbReference type="Proteomes" id="UP000718571"/>
    </source>
</evidence>
<feature type="transmembrane region" description="Helical" evidence="1">
    <location>
        <begin position="124"/>
        <end position="143"/>
    </location>
</feature>
<dbReference type="EMBL" id="JADFAQ010000026">
    <property type="protein sequence ID" value="MBE5728158.1"/>
    <property type="molecule type" value="Genomic_DNA"/>
</dbReference>
<dbReference type="AlphaFoldDB" id="A0A8T3UUT8"/>
<name>A0A8T3UUT8_9ARCH</name>
<evidence type="ECO:0000256" key="1">
    <source>
        <dbReference type="SAM" id="Phobius"/>
    </source>
</evidence>
<evidence type="ECO:0000313" key="5">
    <source>
        <dbReference type="Proteomes" id="UP000763484"/>
    </source>
</evidence>
<organism evidence="3 4">
    <name type="scientific">Candidatus Acidifodinimicrobium mancum</name>
    <dbReference type="NCBI Taxonomy" id="2898728"/>
    <lineage>
        <taxon>Archaea</taxon>
        <taxon>Candidatus Parvarchaeota</taxon>
        <taxon>Candidatus Acidifodinimicrobiaceae</taxon>
        <taxon>Candidatus Acidifodinimicrobium</taxon>
    </lineage>
</organism>
<feature type="transmembrane region" description="Helical" evidence="1">
    <location>
        <begin position="60"/>
        <end position="79"/>
    </location>
</feature>
<dbReference type="Proteomes" id="UP000763484">
    <property type="component" value="Unassembled WGS sequence"/>
</dbReference>
<accession>A0A8T3UUT8</accession>
<evidence type="ECO:0000313" key="3">
    <source>
        <dbReference type="EMBL" id="MBE5728356.1"/>
    </source>
</evidence>
<protein>
    <submittedName>
        <fullName evidence="3">Uncharacterized protein</fullName>
    </submittedName>
</protein>
<feature type="transmembrane region" description="Helical" evidence="1">
    <location>
        <begin position="25"/>
        <end position="48"/>
    </location>
</feature>
<feature type="transmembrane region" description="Helical" evidence="1">
    <location>
        <begin position="85"/>
        <end position="112"/>
    </location>
</feature>
<dbReference type="Proteomes" id="UP000718571">
    <property type="component" value="Unassembled WGS sequence"/>
</dbReference>
<reference evidence="4 5" key="1">
    <citation type="submission" date="2020-09" db="EMBL/GenBank/DDBJ databases">
        <title>Genomic characterization of a novel Parvarchaeota family in acid mine drainage sediments.</title>
        <authorList>
            <person name="Luo Z.-H."/>
        </authorList>
    </citation>
    <scope>NUCLEOTIDE SEQUENCE [LARGE SCALE GENOMIC DNA]</scope>
    <source>
        <strain evidence="3">MAS1_bins.189</strain>
        <strain evidence="2">TL1-5_bins.178</strain>
    </source>
</reference>
<proteinExistence type="predicted"/>
<feature type="transmembrane region" description="Helical" evidence="1">
    <location>
        <begin position="155"/>
        <end position="173"/>
    </location>
</feature>
<keyword evidence="1" id="KW-0812">Transmembrane</keyword>
<sequence length="174" mass="18857">MISEILFAVNNTTKAVAAPITTTSILYGSIESFVFPFLLVFAIVYGVLERSEIFKGKRDINSIIALVLAVIFATTNYALKLTYIILPIVGVLAVVIFMIIMLFSMASVGFGGGNGVKLGNKSKALIGVLVLIIGIILLIWILSPSNLTISNFTNYLPYLAILVIFGAIIYFISR</sequence>
<comment type="caution">
    <text evidence="3">The sequence shown here is derived from an EMBL/GenBank/DDBJ whole genome shotgun (WGS) entry which is preliminary data.</text>
</comment>
<keyword evidence="1" id="KW-1133">Transmembrane helix</keyword>
<evidence type="ECO:0000313" key="2">
    <source>
        <dbReference type="EMBL" id="MBE5728158.1"/>
    </source>
</evidence>
<gene>
    <name evidence="2" type="ORF">IHE50_01950</name>
    <name evidence="3" type="ORF">IHE51_00665</name>
</gene>